<keyword evidence="5" id="KW-1185">Reference proteome</keyword>
<proteinExistence type="predicted"/>
<reference evidence="5" key="2">
    <citation type="journal article" date="2009" name="Virology">
        <title>Beet soil-borne mosaic virus RNA-3 is replicated and encapsidated in the presence of BNYVV RNA-1 and -2 and allows long distance movement in Beta macrocarpa.</title>
        <authorList>
            <person name="Ratti C."/>
            <person name="Hleibieh K."/>
            <person name="Bianchi L."/>
            <person name="Schirmer A."/>
            <person name="Autonell C.R."/>
            <person name="Gilmer D."/>
        </authorList>
    </citation>
    <scope>NUCLEOTIDE SEQUENCE [LARGE SCALE GENOMIC DNA]</scope>
</reference>
<dbReference type="EMBL" id="AF061869">
    <property type="protein sequence ID" value="AAC18574.1"/>
    <property type="molecule type" value="Genomic_RNA"/>
</dbReference>
<evidence type="ECO:0000313" key="1">
    <source>
        <dbReference type="EMBL" id="AAC18574.1"/>
    </source>
</evidence>
<evidence type="ECO:0000313" key="4">
    <source>
        <dbReference type="Proteomes" id="UP000203195"/>
    </source>
</evidence>
<dbReference type="KEGG" id="vg:37628697"/>
<reference evidence="3" key="4">
    <citation type="submission" date="2016-06" db="EMBL/GenBank/DDBJ databases">
        <authorList>
            <person name="Kjaerup R.B."/>
            <person name="Dalgaard T.S."/>
            <person name="Juul-Madsen H.R."/>
        </authorList>
    </citation>
    <scope>NUCLEOTIDE SEQUENCE</scope>
    <source>
        <strain evidence="3">BSBMV-CA</strain>
    </source>
</reference>
<dbReference type="GeneID" id="37628697"/>
<dbReference type="Proteomes" id="UP000203195">
    <property type="component" value="Genome"/>
</dbReference>
<dbReference type="Proteomes" id="UP000235077">
    <property type="component" value="Genome"/>
</dbReference>
<evidence type="ECO:0000313" key="3">
    <source>
        <dbReference type="EMBL" id="APZ76019.1"/>
    </source>
</evidence>
<evidence type="ECO:0000313" key="5">
    <source>
        <dbReference type="Proteomes" id="UP000235077"/>
    </source>
</evidence>
<dbReference type="RefSeq" id="YP_009513206.1">
    <property type="nucleotide sequence ID" value="NC_039225.1"/>
</dbReference>
<reference evidence="2" key="3">
    <citation type="submission" date="2011-03" db="EMBL/GenBank/DDBJ databases">
        <title>Construction and analysis of new beet soil borne mosaic virus genomic full-length infectious clones for the study of the mechanisms involved in the plant-benyviruses interaction.</title>
        <authorList>
            <person name="D'Alonzo M."/>
            <person name="Lanzoni C."/>
            <person name="Delbianco A."/>
            <person name="Rubies Autonell C."/>
            <person name="Gilmer D."/>
            <person name="Ratti C."/>
        </authorList>
    </citation>
    <scope>NUCLEOTIDE SEQUENCE</scope>
    <source>
        <strain evidence="2">MRM06</strain>
    </source>
</reference>
<organism evidence="1 4">
    <name type="scientific">Beet soil-borne mosaic virus</name>
    <dbReference type="NCBI Taxonomy" id="76343"/>
    <lineage>
        <taxon>Viruses</taxon>
        <taxon>Riboviria</taxon>
        <taxon>Orthornavirae</taxon>
        <taxon>Kitrinoviricota</taxon>
        <taxon>Alsuviricetes</taxon>
        <taxon>Hepelivirales</taxon>
        <taxon>Benyviridae</taxon>
        <taxon>Benyvirus</taxon>
        <taxon>Benyvirus solibetae</taxon>
    </lineage>
</organism>
<dbReference type="OrthoDB" id="40927at10239"/>
<evidence type="ECO:0000313" key="2">
    <source>
        <dbReference type="EMBL" id="AEK48989.1"/>
    </source>
</evidence>
<reference evidence="1 4" key="1">
    <citation type="journal article" date="2001" name="Arch. Virol.">
        <title>Complete nucleotide sequence and genome organization of Beet soilborne mosaic virus, a proposed member of the genus Benyvirus.</title>
        <authorList>
            <person name="Lee L."/>
            <person name="Telford E.B."/>
            <person name="Batten J.S."/>
            <person name="Scholthof K.B."/>
            <person name="Rush C.M."/>
        </authorList>
    </citation>
    <scope>NUCLEOTIDE SEQUENCE [LARGE SCALE GENOMIC DNA]</scope>
    <source>
        <strain evidence="1">EA</strain>
    </source>
</reference>
<dbReference type="Pfam" id="PF07255">
    <property type="entry name" value="Benyvirus_14KDa"/>
    <property type="match status" value="1"/>
</dbReference>
<accession>O72595</accession>
<dbReference type="EMBL" id="JF513083">
    <property type="protein sequence ID" value="AEK48989.1"/>
    <property type="molecule type" value="Genomic_RNA"/>
</dbReference>
<protein>
    <submittedName>
        <fullName evidence="2">14 kDa protein</fullName>
    </submittedName>
    <submittedName>
        <fullName evidence="3">14K protein</fullName>
    </submittedName>
    <submittedName>
        <fullName evidence="1">14kDa protein</fullName>
    </submittedName>
</protein>
<dbReference type="EMBL" id="KX352170">
    <property type="protein sequence ID" value="APZ76019.1"/>
    <property type="molecule type" value="Genomic_RNA"/>
</dbReference>
<sequence>MEKSNSIGVYVKDPITNDCRLFSVKCGNWCLFTNHVFVTYRGKNDDEKVVKDTCRLHFHVKCVSCSSKVTFKANNRDHLEWLSKGFVRVNRNFSIVGACSKCRGVFDSCAQQDELDNNVV</sequence>
<name>O72595_9VIRU</name>